<reference evidence="2" key="1">
    <citation type="submission" date="2020-11" db="EMBL/GenBank/DDBJ databases">
        <title>Nocardioides sp. nov., isolated from Soil of Cynanchum wilfordii Hemsley rhizosphere.</title>
        <authorList>
            <person name="Lee J.-S."/>
            <person name="Suh M.K."/>
            <person name="Kim J.-S."/>
        </authorList>
    </citation>
    <scope>NUCLEOTIDE SEQUENCE</scope>
    <source>
        <strain evidence="2">KCTC 19275</strain>
    </source>
</reference>
<evidence type="ECO:0000313" key="3">
    <source>
        <dbReference type="Proteomes" id="UP000640489"/>
    </source>
</evidence>
<accession>A0A930YIZ6</accession>
<protein>
    <recommendedName>
        <fullName evidence="4">Antitoxin</fullName>
    </recommendedName>
</protein>
<gene>
    <name evidence="2" type="ORF">ISU07_15405</name>
</gene>
<dbReference type="Proteomes" id="UP000640489">
    <property type="component" value="Unassembled WGS sequence"/>
</dbReference>
<evidence type="ECO:0000313" key="2">
    <source>
        <dbReference type="EMBL" id="MBF4764519.1"/>
    </source>
</evidence>
<evidence type="ECO:0000256" key="1">
    <source>
        <dbReference type="SAM" id="MobiDB-lite"/>
    </source>
</evidence>
<dbReference type="RefSeq" id="WP_194707702.1">
    <property type="nucleotide sequence ID" value="NZ_JADKPN010000009.1"/>
</dbReference>
<name>A0A930YIZ6_9ACTN</name>
<feature type="compositionally biased region" description="Low complexity" evidence="1">
    <location>
        <begin position="21"/>
        <end position="37"/>
    </location>
</feature>
<dbReference type="AlphaFoldDB" id="A0A930YIZ6"/>
<feature type="compositionally biased region" description="Basic and acidic residues" evidence="1">
    <location>
        <begin position="38"/>
        <end position="64"/>
    </location>
</feature>
<feature type="compositionally biased region" description="Basic and acidic residues" evidence="1">
    <location>
        <begin position="1"/>
        <end position="20"/>
    </location>
</feature>
<dbReference type="EMBL" id="JADKPN010000009">
    <property type="protein sequence ID" value="MBF4764519.1"/>
    <property type="molecule type" value="Genomic_DNA"/>
</dbReference>
<sequence>MSDMSKLEKAKAALEARDSVARAGSSSAAVAAAMRRYLSAERYHELKDEPHTPESRRDPADDDA</sequence>
<proteinExistence type="predicted"/>
<keyword evidence="3" id="KW-1185">Reference proteome</keyword>
<organism evidence="2 3">
    <name type="scientific">Nocardioides islandensis</name>
    <dbReference type="NCBI Taxonomy" id="433663"/>
    <lineage>
        <taxon>Bacteria</taxon>
        <taxon>Bacillati</taxon>
        <taxon>Actinomycetota</taxon>
        <taxon>Actinomycetes</taxon>
        <taxon>Propionibacteriales</taxon>
        <taxon>Nocardioidaceae</taxon>
        <taxon>Nocardioides</taxon>
    </lineage>
</organism>
<evidence type="ECO:0008006" key="4">
    <source>
        <dbReference type="Google" id="ProtNLM"/>
    </source>
</evidence>
<comment type="caution">
    <text evidence="2">The sequence shown here is derived from an EMBL/GenBank/DDBJ whole genome shotgun (WGS) entry which is preliminary data.</text>
</comment>
<feature type="region of interest" description="Disordered" evidence="1">
    <location>
        <begin position="1"/>
        <end position="64"/>
    </location>
</feature>